<dbReference type="Proteomes" id="UP000193377">
    <property type="component" value="Unassembled WGS sequence"/>
</dbReference>
<dbReference type="InterPro" id="IPR019039">
    <property type="entry name" value="T4-Rnl1-like_N"/>
</dbReference>
<protein>
    <submittedName>
        <fullName evidence="2">RNA ligase</fullName>
    </submittedName>
</protein>
<keyword evidence="2" id="KW-0436">Ligase</keyword>
<dbReference type="EMBL" id="LNKD01000001">
    <property type="protein sequence ID" value="OSG88637.1"/>
    <property type="molecule type" value="Genomic_DNA"/>
</dbReference>
<dbReference type="Pfam" id="PF09511">
    <property type="entry name" value="RNA_lig_T4_1"/>
    <property type="match status" value="1"/>
</dbReference>
<dbReference type="PANTHER" id="PTHR32004:SF1">
    <property type="entry name" value="TRNA LIGASE"/>
    <property type="match status" value="1"/>
</dbReference>
<dbReference type="PANTHER" id="PTHR32004">
    <property type="entry name" value="TRNA LIGASE"/>
    <property type="match status" value="1"/>
</dbReference>
<reference evidence="2 3" key="1">
    <citation type="journal article" date="2016" name="Sci. Rep.">
        <title>Evaluation of genetic diversity among strains of the human gut commensal Bifidobacterium adolescentis.</title>
        <authorList>
            <person name="Duranti S."/>
            <person name="Milani C."/>
            <person name="Lugli G.A."/>
            <person name="Mancabelli L."/>
            <person name="Turroni F."/>
            <person name="Ferrario C."/>
            <person name="Mangifesta M."/>
            <person name="Viappiani A."/>
            <person name="Sanchez B."/>
            <person name="Margolles A."/>
            <person name="van Sinderen D."/>
            <person name="Ventura M."/>
        </authorList>
    </citation>
    <scope>NUCLEOTIDE SEQUENCE [LARGE SCALE GENOMIC DNA]</scope>
    <source>
        <strain evidence="2 3">487B</strain>
    </source>
</reference>
<gene>
    <name evidence="2" type="ORF">B0487_1556</name>
</gene>
<comment type="caution">
    <text evidence="2">The sequence shown here is derived from an EMBL/GenBank/DDBJ whole genome shotgun (WGS) entry which is preliminary data.</text>
</comment>
<dbReference type="Pfam" id="PF13671">
    <property type="entry name" value="AAA_33"/>
    <property type="match status" value="1"/>
</dbReference>
<proteinExistence type="predicted"/>
<dbReference type="InterPro" id="IPR027417">
    <property type="entry name" value="P-loop_NTPase"/>
</dbReference>
<organism evidence="2 3">
    <name type="scientific">Bifidobacterium adolescentis</name>
    <dbReference type="NCBI Taxonomy" id="1680"/>
    <lineage>
        <taxon>Bacteria</taxon>
        <taxon>Bacillati</taxon>
        <taxon>Actinomycetota</taxon>
        <taxon>Actinomycetes</taxon>
        <taxon>Bifidobacteriales</taxon>
        <taxon>Bifidobacteriaceae</taxon>
        <taxon>Bifidobacterium</taxon>
    </lineage>
</organism>
<evidence type="ECO:0000313" key="3">
    <source>
        <dbReference type="Proteomes" id="UP000193377"/>
    </source>
</evidence>
<sequence>MTTLTILRGLPGSGKSTWARKHVDSNTVIVSLDGLREMMAGGRQAWHETMNPQLNRILVRQAHAIISDLLAKGVNVISDSQHVNPRFCVDEVQIAVRHKAHVETFTFNTPLDVLLERNQTRSENDRVPEEYLRTQYETWHENLDHESRWVNIHVRKVDGTYHMNPSGDLALVDVGLLWNDKTRVPDNAEFGYTAVPAKGRDLTGVIQLDMPPLKDGRKWTLDRYLKWLEQGAHKTNDGFADFSTDGRNLLELMRDSDNVNVRPVKGENDVYACNFSRDAFRNQRWDEYSSKARGLFLDGNGNVVARGFEKFFNLGENEQTTRENIDKRLKFPVRVERKENGFLGLASARGGGSWRFWSKSGQTDYSYLIEHLFKQTLDIGQEQALWNIAHDANVTLAFEVIDQESDRHIIKYDTSQLVFLHAIKNTVDFHIDHDADDLIDTDRFFARPEVLAVFQTEEQRESLWRMLDEERRWSDREGVVVYDADGYMFKLKSDYYLEVKSLRNLLERAILHDRPIPADDHSERAELARWVLFHANMNRLVYTRKAFNERGVDMEYVGDLLSRGCML</sequence>
<evidence type="ECO:0000259" key="1">
    <source>
        <dbReference type="Pfam" id="PF09511"/>
    </source>
</evidence>
<name>A0A1X2Z2M7_BIFAD</name>
<dbReference type="Gene3D" id="3.40.50.300">
    <property type="entry name" value="P-loop containing nucleotide triphosphate hydrolases"/>
    <property type="match status" value="1"/>
</dbReference>
<dbReference type="GO" id="GO:0003972">
    <property type="term" value="F:RNA ligase (ATP) activity"/>
    <property type="evidence" value="ECO:0007669"/>
    <property type="project" value="TreeGrafter"/>
</dbReference>
<dbReference type="GO" id="GO:0006388">
    <property type="term" value="P:tRNA splicing, via endonucleolytic cleavage and ligation"/>
    <property type="evidence" value="ECO:0007669"/>
    <property type="project" value="TreeGrafter"/>
</dbReference>
<evidence type="ECO:0000313" key="2">
    <source>
        <dbReference type="EMBL" id="OSG88637.1"/>
    </source>
</evidence>
<dbReference type="RefSeq" id="WP_085393251.1">
    <property type="nucleotide sequence ID" value="NZ_LNKD01000001.1"/>
</dbReference>
<dbReference type="AlphaFoldDB" id="A0A1X2Z2M7"/>
<feature type="domain" description="T4 RNA ligase 1-like N-terminal" evidence="1">
    <location>
        <begin position="291"/>
        <end position="496"/>
    </location>
</feature>
<dbReference type="SUPFAM" id="SSF52540">
    <property type="entry name" value="P-loop containing nucleoside triphosphate hydrolases"/>
    <property type="match status" value="1"/>
</dbReference>
<accession>A0A1X2Z2M7</accession>